<evidence type="ECO:0000313" key="1">
    <source>
        <dbReference type="EMBL" id="JAH31306.1"/>
    </source>
</evidence>
<name>A0A0E9RQ80_ANGAN</name>
<dbReference type="EMBL" id="GBXM01077271">
    <property type="protein sequence ID" value="JAH31306.1"/>
    <property type="molecule type" value="Transcribed_RNA"/>
</dbReference>
<dbReference type="AlphaFoldDB" id="A0A0E9RQ80"/>
<accession>A0A0E9RQ80</accession>
<reference evidence="1" key="1">
    <citation type="submission" date="2014-11" db="EMBL/GenBank/DDBJ databases">
        <authorList>
            <person name="Amaro Gonzalez C."/>
        </authorList>
    </citation>
    <scope>NUCLEOTIDE SEQUENCE</scope>
</reference>
<reference evidence="1" key="2">
    <citation type="journal article" date="2015" name="Fish Shellfish Immunol.">
        <title>Early steps in the European eel (Anguilla anguilla)-Vibrio vulnificus interaction in the gills: Role of the RtxA13 toxin.</title>
        <authorList>
            <person name="Callol A."/>
            <person name="Pajuelo D."/>
            <person name="Ebbesson L."/>
            <person name="Teles M."/>
            <person name="MacKenzie S."/>
            <person name="Amaro C."/>
        </authorList>
    </citation>
    <scope>NUCLEOTIDE SEQUENCE</scope>
</reference>
<sequence>MSGCVCTIRVCIHNAHTRTHTHAICSLCFLLHCVQSVCSRIAPGTKPVACSPL</sequence>
<protein>
    <submittedName>
        <fullName evidence="1">Uncharacterized protein</fullName>
    </submittedName>
</protein>
<organism evidence="1">
    <name type="scientific">Anguilla anguilla</name>
    <name type="common">European freshwater eel</name>
    <name type="synonym">Muraena anguilla</name>
    <dbReference type="NCBI Taxonomy" id="7936"/>
    <lineage>
        <taxon>Eukaryota</taxon>
        <taxon>Metazoa</taxon>
        <taxon>Chordata</taxon>
        <taxon>Craniata</taxon>
        <taxon>Vertebrata</taxon>
        <taxon>Euteleostomi</taxon>
        <taxon>Actinopterygii</taxon>
        <taxon>Neopterygii</taxon>
        <taxon>Teleostei</taxon>
        <taxon>Anguilliformes</taxon>
        <taxon>Anguillidae</taxon>
        <taxon>Anguilla</taxon>
    </lineage>
</organism>
<proteinExistence type="predicted"/>